<keyword evidence="1" id="KW-0732">Signal</keyword>
<keyword evidence="2" id="KW-0449">Lipoprotein</keyword>
<dbReference type="RefSeq" id="WP_113916841.1">
    <property type="nucleotide sequence ID" value="NZ_QNSE01000007.1"/>
</dbReference>
<comment type="caution">
    <text evidence="2">The sequence shown here is derived from an EMBL/GenBank/DDBJ whole genome shotgun (WGS) entry which is preliminary data.</text>
</comment>
<dbReference type="Pfam" id="PF11102">
    <property type="entry name" value="YjbF"/>
    <property type="match status" value="1"/>
</dbReference>
<accession>A0A366J8D6</accession>
<protein>
    <submittedName>
        <fullName evidence="2">Group 4 capsule polysaccharide lipoprotein GfcB/YjbF</fullName>
    </submittedName>
</protein>
<proteinExistence type="predicted"/>
<dbReference type="PROSITE" id="PS51257">
    <property type="entry name" value="PROKAR_LIPOPROTEIN"/>
    <property type="match status" value="1"/>
</dbReference>
<dbReference type="Proteomes" id="UP000252792">
    <property type="component" value="Unassembled WGS sequence"/>
</dbReference>
<dbReference type="Gene3D" id="2.40.360.10">
    <property type="entry name" value="YmcC-like"/>
    <property type="match status" value="1"/>
</dbReference>
<dbReference type="InterPro" id="IPR023373">
    <property type="entry name" value="YmcC_sf"/>
</dbReference>
<gene>
    <name evidence="2" type="ORF">DFP80_107275</name>
</gene>
<evidence type="ECO:0000313" key="2">
    <source>
        <dbReference type="EMBL" id="RBP83296.1"/>
    </source>
</evidence>
<feature type="signal peptide" evidence="1">
    <location>
        <begin position="1"/>
        <end position="21"/>
    </location>
</feature>
<name>A0A366J8D6_9GAMM</name>
<dbReference type="SUPFAM" id="SSF159270">
    <property type="entry name" value="YmcC-like"/>
    <property type="match status" value="1"/>
</dbReference>
<feature type="chain" id="PRO_5016595683" evidence="1">
    <location>
        <begin position="22"/>
        <end position="234"/>
    </location>
</feature>
<evidence type="ECO:0000256" key="1">
    <source>
        <dbReference type="SAM" id="SignalP"/>
    </source>
</evidence>
<reference evidence="2 3" key="1">
    <citation type="submission" date="2018-06" db="EMBL/GenBank/DDBJ databases">
        <title>Genomic Encyclopedia of Type Strains, Phase III (KMG-III): the genomes of soil and plant-associated and newly described type strains.</title>
        <authorList>
            <person name="Whitman W."/>
        </authorList>
    </citation>
    <scope>NUCLEOTIDE SEQUENCE [LARGE SCALE GENOMIC DNA]</scope>
    <source>
        <strain evidence="2 3">CECT 7377</strain>
    </source>
</reference>
<sequence length="234" mass="26394">MTKLPTLKLLSFILFTFFLSACSRNTQSSIDSLNAILDAERSPDIAESHIRSLPYPASIVTINDRKPILMILAFVDSFGDSGAKQLTWYAADGGSITTKNGRIVHTTGFNTNNLENLSSFQATPPAPIKAMSWQAIYDWSPHYRYHFSADVSTQSIEDELITTFLWEQSTKHITEQIRFTSFEHDLVNEFWIAPATQTTKAFTVKSTQYIGPNMDKVNMLMIRPYVEPINTLSP</sequence>
<organism evidence="2 3">
    <name type="scientific">Marinomonas rhizomae</name>
    <dbReference type="NCBI Taxonomy" id="491948"/>
    <lineage>
        <taxon>Bacteria</taxon>
        <taxon>Pseudomonadati</taxon>
        <taxon>Pseudomonadota</taxon>
        <taxon>Gammaproteobacteria</taxon>
        <taxon>Oceanospirillales</taxon>
        <taxon>Oceanospirillaceae</taxon>
        <taxon>Marinomonas</taxon>
    </lineage>
</organism>
<dbReference type="AlphaFoldDB" id="A0A366J8D6"/>
<dbReference type="EMBL" id="QNSE01000007">
    <property type="protein sequence ID" value="RBP83296.1"/>
    <property type="molecule type" value="Genomic_DNA"/>
</dbReference>
<dbReference type="OrthoDB" id="5591889at2"/>
<keyword evidence="3" id="KW-1185">Reference proteome</keyword>
<dbReference type="InterPro" id="IPR021308">
    <property type="entry name" value="GfcB"/>
</dbReference>
<evidence type="ECO:0000313" key="3">
    <source>
        <dbReference type="Proteomes" id="UP000252792"/>
    </source>
</evidence>